<evidence type="ECO:0000313" key="6">
    <source>
        <dbReference type="EMBL" id="RSE22428.1"/>
    </source>
</evidence>
<gene>
    <name evidence="6" type="ORF">EGT73_10605</name>
    <name evidence="5" type="ORF">N5C10_05025</name>
</gene>
<dbReference type="InterPro" id="IPR003439">
    <property type="entry name" value="ABC_transporter-like_ATP-bd"/>
</dbReference>
<proteinExistence type="predicted"/>
<dbReference type="RefSeq" id="WP_125274252.1">
    <property type="nucleotide sequence ID" value="NZ_BKWH01000007.1"/>
</dbReference>
<comment type="caution">
    <text evidence="6">The sequence shown here is derived from an EMBL/GenBank/DDBJ whole genome shotgun (WGS) entry which is preliminary data.</text>
</comment>
<dbReference type="EMBL" id="RHXE01000022">
    <property type="protein sequence ID" value="RSE22428.1"/>
    <property type="molecule type" value="Genomic_DNA"/>
</dbReference>
<dbReference type="SUPFAM" id="SSF52540">
    <property type="entry name" value="P-loop containing nucleoside triphosphate hydrolases"/>
    <property type="match status" value="1"/>
</dbReference>
<dbReference type="PROSITE" id="PS00211">
    <property type="entry name" value="ABC_TRANSPORTER_1"/>
    <property type="match status" value="1"/>
</dbReference>
<dbReference type="Proteomes" id="UP001159915">
    <property type="component" value="Unassembled WGS sequence"/>
</dbReference>
<sequence>MTDALTLRDLSKTYKNGFQALKGIDLTVPEGEFYALLGPNGAGKSTTIGIISSLTKKTSGTVEIFGHNLDTHPSQAKQCLGVVPQEFNFGQFEKTFDILVTQAGYYGIPKKIAEVRAEEYLEKLGLWEKRGVQARMLSGGMKRRLMIARAMMHEPKLLILDEPTAGVDIELRRSMWDFLTEMNNKGTSIILTTHYLEEAEMLCRRIAIIDRGVIKEDTSMKNFLNQLNEETFIFDLATPIEPIHIDIIGVRFHLVDTVTLEVTMDRAHTLNDLFQLLESQGIQVRSMRNKSNRLEELFVKMVEKNLEGTTP</sequence>
<evidence type="ECO:0000313" key="5">
    <source>
        <dbReference type="EMBL" id="MDH0968652.1"/>
    </source>
</evidence>
<reference evidence="6 7" key="1">
    <citation type="submission" date="2018-10" db="EMBL/GenBank/DDBJ databases">
        <title>Transmission dynamics of multidrug resistant bacteria on intensive care unit surfaces.</title>
        <authorList>
            <person name="D'Souza A.W."/>
            <person name="Potter R.F."/>
            <person name="Wallace M."/>
            <person name="Shupe A."/>
            <person name="Patel S."/>
            <person name="Sun S."/>
            <person name="Gul D."/>
            <person name="Kwon J.H."/>
            <person name="Andleeb S."/>
            <person name="Burnham C.-A.D."/>
            <person name="Dantas G."/>
        </authorList>
    </citation>
    <scope>NUCLEOTIDE SEQUENCE [LARGE SCALE GENOMIC DNA]</scope>
    <source>
        <strain evidence="6 7">AJ_385</strain>
    </source>
</reference>
<reference evidence="5" key="2">
    <citation type="submission" date="2022-09" db="EMBL/GenBank/DDBJ databases">
        <title>Intensive care unit water sources are persistently colonized with multi-drug resistant bacteria and are the site of extensive horizontal gene transfer of antibiotic resistance genes.</title>
        <authorList>
            <person name="Diorio-Toth L."/>
        </authorList>
    </citation>
    <scope>NUCLEOTIDE SEQUENCE</scope>
    <source>
        <strain evidence="5">GD03920</strain>
    </source>
</reference>
<dbReference type="InterPro" id="IPR050763">
    <property type="entry name" value="ABC_transporter_ATP-binding"/>
</dbReference>
<keyword evidence="2" id="KW-0547">Nucleotide-binding</keyword>
<name>A0A3R9LHY5_ACIJO</name>
<evidence type="ECO:0000313" key="7">
    <source>
        <dbReference type="Proteomes" id="UP000277537"/>
    </source>
</evidence>
<feature type="domain" description="ABC transporter" evidence="4">
    <location>
        <begin position="5"/>
        <end position="236"/>
    </location>
</feature>
<dbReference type="GO" id="GO:0005524">
    <property type="term" value="F:ATP binding"/>
    <property type="evidence" value="ECO:0007669"/>
    <property type="project" value="UniProtKB-KW"/>
</dbReference>
<evidence type="ECO:0000256" key="1">
    <source>
        <dbReference type="ARBA" id="ARBA00022448"/>
    </source>
</evidence>
<evidence type="ECO:0000259" key="4">
    <source>
        <dbReference type="PROSITE" id="PS50893"/>
    </source>
</evidence>
<keyword evidence="1" id="KW-0813">Transport</keyword>
<dbReference type="AlphaFoldDB" id="A0A3R9LHY5"/>
<evidence type="ECO:0000256" key="3">
    <source>
        <dbReference type="ARBA" id="ARBA00022840"/>
    </source>
</evidence>
<dbReference type="Gene3D" id="3.40.50.300">
    <property type="entry name" value="P-loop containing nucleotide triphosphate hydrolases"/>
    <property type="match status" value="1"/>
</dbReference>
<evidence type="ECO:0000256" key="2">
    <source>
        <dbReference type="ARBA" id="ARBA00022741"/>
    </source>
</evidence>
<dbReference type="PANTHER" id="PTHR42711:SF15">
    <property type="entry name" value="ABC-TYPE MULTIDRUG TRANSPORT SYSTEM, ATPASE COMPONENT"/>
    <property type="match status" value="1"/>
</dbReference>
<dbReference type="GO" id="GO:0016887">
    <property type="term" value="F:ATP hydrolysis activity"/>
    <property type="evidence" value="ECO:0007669"/>
    <property type="project" value="InterPro"/>
</dbReference>
<dbReference type="SMART" id="SM00382">
    <property type="entry name" value="AAA"/>
    <property type="match status" value="1"/>
</dbReference>
<organism evidence="6 7">
    <name type="scientific">Acinetobacter johnsonii</name>
    <dbReference type="NCBI Taxonomy" id="40214"/>
    <lineage>
        <taxon>Bacteria</taxon>
        <taxon>Pseudomonadati</taxon>
        <taxon>Pseudomonadota</taxon>
        <taxon>Gammaproteobacteria</taxon>
        <taxon>Moraxellales</taxon>
        <taxon>Moraxellaceae</taxon>
        <taxon>Acinetobacter</taxon>
    </lineage>
</organism>
<protein>
    <submittedName>
        <fullName evidence="6">ABC transporter ATP-binding protein</fullName>
    </submittedName>
</protein>
<dbReference type="InterPro" id="IPR027417">
    <property type="entry name" value="P-loop_NTPase"/>
</dbReference>
<dbReference type="PANTHER" id="PTHR42711">
    <property type="entry name" value="ABC TRANSPORTER ATP-BINDING PROTEIN"/>
    <property type="match status" value="1"/>
</dbReference>
<dbReference type="Proteomes" id="UP000277537">
    <property type="component" value="Unassembled WGS sequence"/>
</dbReference>
<dbReference type="Pfam" id="PF00005">
    <property type="entry name" value="ABC_tran"/>
    <property type="match status" value="1"/>
</dbReference>
<dbReference type="InterPro" id="IPR003593">
    <property type="entry name" value="AAA+_ATPase"/>
</dbReference>
<dbReference type="InterPro" id="IPR017871">
    <property type="entry name" value="ABC_transporter-like_CS"/>
</dbReference>
<dbReference type="EMBL" id="JAOCBE010000001">
    <property type="protein sequence ID" value="MDH0968652.1"/>
    <property type="molecule type" value="Genomic_DNA"/>
</dbReference>
<keyword evidence="3 6" id="KW-0067">ATP-binding</keyword>
<dbReference type="CDD" id="cd03230">
    <property type="entry name" value="ABC_DR_subfamily_A"/>
    <property type="match status" value="1"/>
</dbReference>
<dbReference type="PROSITE" id="PS50893">
    <property type="entry name" value="ABC_TRANSPORTER_2"/>
    <property type="match status" value="1"/>
</dbReference>
<accession>A0A3R9LHY5</accession>